<feature type="region of interest" description="Disordered" evidence="1">
    <location>
        <begin position="59"/>
        <end position="89"/>
    </location>
</feature>
<dbReference type="AlphaFoldDB" id="A0A0G1S242"/>
<dbReference type="GO" id="GO:0003924">
    <property type="term" value="F:GTPase activity"/>
    <property type="evidence" value="ECO:0007669"/>
    <property type="project" value="InterPro"/>
</dbReference>
<gene>
    <name evidence="3" type="ORF">UX87_C0021G0013</name>
</gene>
<dbReference type="GO" id="GO:0042254">
    <property type="term" value="P:ribosome biogenesis"/>
    <property type="evidence" value="ECO:0007669"/>
    <property type="project" value="UniProtKB-UniRule"/>
</dbReference>
<feature type="region of interest" description="Disordered" evidence="1">
    <location>
        <begin position="12"/>
        <end position="36"/>
    </location>
</feature>
<evidence type="ECO:0000313" key="4">
    <source>
        <dbReference type="Proteomes" id="UP000034364"/>
    </source>
</evidence>
<dbReference type="Gene3D" id="2.70.210.12">
    <property type="entry name" value="GTP1/OBG domain"/>
    <property type="match status" value="1"/>
</dbReference>
<protein>
    <submittedName>
        <fullName evidence="3">GTPase obg</fullName>
    </submittedName>
</protein>
<proteinExistence type="predicted"/>
<dbReference type="InterPro" id="IPR006169">
    <property type="entry name" value="GTP1_OBG_dom"/>
</dbReference>
<evidence type="ECO:0000256" key="1">
    <source>
        <dbReference type="SAM" id="MobiDB-lite"/>
    </source>
</evidence>
<dbReference type="InterPro" id="IPR036726">
    <property type="entry name" value="GTP1_OBG_dom_sf"/>
</dbReference>
<dbReference type="PROSITE" id="PS51883">
    <property type="entry name" value="OBG"/>
    <property type="match status" value="1"/>
</dbReference>
<sequence>MLIDEVEITIKAGHGGPGMSSFGGHGPDGGNGGKGGDVYISVTSDLRALNQFSAEKNISAENGKAGGKNRADGKNGRDTELELPLGLGI</sequence>
<dbReference type="GO" id="GO:0005525">
    <property type="term" value="F:GTP binding"/>
    <property type="evidence" value="ECO:0007669"/>
    <property type="project" value="InterPro"/>
</dbReference>
<organism evidence="3 4">
    <name type="scientific">Candidatus Amesbacteria bacterium GW2011_GWA1_47_16</name>
    <dbReference type="NCBI Taxonomy" id="1618353"/>
    <lineage>
        <taxon>Bacteria</taxon>
        <taxon>Candidatus Amesiibacteriota</taxon>
    </lineage>
</organism>
<feature type="compositionally biased region" description="Basic and acidic residues" evidence="1">
    <location>
        <begin position="69"/>
        <end position="80"/>
    </location>
</feature>
<evidence type="ECO:0000313" key="3">
    <source>
        <dbReference type="EMBL" id="KKU63584.1"/>
    </source>
</evidence>
<dbReference type="EMBL" id="LCNV01000021">
    <property type="protein sequence ID" value="KKU63584.1"/>
    <property type="molecule type" value="Genomic_DNA"/>
</dbReference>
<comment type="caution">
    <text evidence="3">The sequence shown here is derived from an EMBL/GenBank/DDBJ whole genome shotgun (WGS) entry which is preliminary data.</text>
</comment>
<dbReference type="PANTHER" id="PTHR11702">
    <property type="entry name" value="DEVELOPMENTALLY REGULATED GTP-BINDING PROTEIN-RELATED"/>
    <property type="match status" value="1"/>
</dbReference>
<name>A0A0G1S242_9BACT</name>
<reference evidence="3 4" key="1">
    <citation type="journal article" date="2015" name="Nature">
        <title>rRNA introns, odd ribosomes, and small enigmatic genomes across a large radiation of phyla.</title>
        <authorList>
            <person name="Brown C.T."/>
            <person name="Hug L.A."/>
            <person name="Thomas B.C."/>
            <person name="Sharon I."/>
            <person name="Castelle C.J."/>
            <person name="Singh A."/>
            <person name="Wilkins M.J."/>
            <person name="Williams K.H."/>
            <person name="Banfield J.F."/>
        </authorList>
    </citation>
    <scope>NUCLEOTIDE SEQUENCE [LARGE SCALE GENOMIC DNA]</scope>
</reference>
<dbReference type="PANTHER" id="PTHR11702:SF31">
    <property type="entry name" value="MITOCHONDRIAL RIBOSOME-ASSOCIATED GTPASE 2"/>
    <property type="match status" value="1"/>
</dbReference>
<accession>A0A0G1S242</accession>
<dbReference type="Pfam" id="PF01018">
    <property type="entry name" value="GTP1_OBG"/>
    <property type="match status" value="1"/>
</dbReference>
<dbReference type="Proteomes" id="UP000034364">
    <property type="component" value="Unassembled WGS sequence"/>
</dbReference>
<feature type="compositionally biased region" description="Gly residues" evidence="1">
    <location>
        <begin position="13"/>
        <end position="36"/>
    </location>
</feature>
<dbReference type="InterPro" id="IPR045086">
    <property type="entry name" value="OBG_GTPase"/>
</dbReference>
<evidence type="ECO:0000259" key="2">
    <source>
        <dbReference type="PROSITE" id="PS51883"/>
    </source>
</evidence>
<feature type="domain" description="Obg" evidence="2">
    <location>
        <begin position="1"/>
        <end position="89"/>
    </location>
</feature>
<dbReference type="PATRIC" id="fig|1618353.3.peg.728"/>
<dbReference type="SUPFAM" id="SSF82051">
    <property type="entry name" value="Obg GTP-binding protein N-terminal domain"/>
    <property type="match status" value="1"/>
</dbReference>